<dbReference type="InterPro" id="IPR005151">
    <property type="entry name" value="Tail-specific_protease"/>
</dbReference>
<dbReference type="GO" id="GO:0030288">
    <property type="term" value="C:outer membrane-bounded periplasmic space"/>
    <property type="evidence" value="ECO:0007669"/>
    <property type="project" value="TreeGrafter"/>
</dbReference>
<accession>K1YNV1</accession>
<feature type="domain" description="Tail specific protease" evidence="1">
    <location>
        <begin position="2"/>
        <end position="100"/>
    </location>
</feature>
<dbReference type="Gene3D" id="3.90.226.10">
    <property type="entry name" value="2-enoyl-CoA Hydratase, Chain A, domain 1"/>
    <property type="match status" value="1"/>
</dbReference>
<keyword evidence="2" id="KW-0378">Hydrolase</keyword>
<dbReference type="InterPro" id="IPR029045">
    <property type="entry name" value="ClpP/crotonase-like_dom_sf"/>
</dbReference>
<name>K1YNV1_9BACT</name>
<feature type="non-terminal residue" evidence="2">
    <location>
        <position position="101"/>
    </location>
</feature>
<evidence type="ECO:0000259" key="1">
    <source>
        <dbReference type="Pfam" id="PF03572"/>
    </source>
</evidence>
<dbReference type="EMBL" id="AMFJ01028806">
    <property type="protein sequence ID" value="EKD44615.1"/>
    <property type="molecule type" value="Genomic_DNA"/>
</dbReference>
<sequence length="101" mass="10943">MLDEILAKNPKGLILDLRDNGGGYLETAVAILSNFVEKDKTLVVTKEKNPLLNRSYFSYGNTNKPLPIVVLINENSASASEITAGALADYNLAILVGQKSY</sequence>
<dbReference type="SUPFAM" id="SSF52096">
    <property type="entry name" value="ClpP/crotonase"/>
    <property type="match status" value="1"/>
</dbReference>
<dbReference type="GO" id="GO:0007165">
    <property type="term" value="P:signal transduction"/>
    <property type="evidence" value="ECO:0007669"/>
    <property type="project" value="TreeGrafter"/>
</dbReference>
<dbReference type="GO" id="GO:0006508">
    <property type="term" value="P:proteolysis"/>
    <property type="evidence" value="ECO:0007669"/>
    <property type="project" value="UniProtKB-KW"/>
</dbReference>
<dbReference type="Pfam" id="PF03572">
    <property type="entry name" value="Peptidase_S41"/>
    <property type="match status" value="1"/>
</dbReference>
<dbReference type="GO" id="GO:0004175">
    <property type="term" value="F:endopeptidase activity"/>
    <property type="evidence" value="ECO:0007669"/>
    <property type="project" value="TreeGrafter"/>
</dbReference>
<dbReference type="GO" id="GO:0008236">
    <property type="term" value="F:serine-type peptidase activity"/>
    <property type="evidence" value="ECO:0007669"/>
    <property type="project" value="InterPro"/>
</dbReference>
<proteinExistence type="predicted"/>
<protein>
    <submittedName>
        <fullName evidence="2">Carboxyl-protease</fullName>
    </submittedName>
</protein>
<reference evidence="2" key="1">
    <citation type="journal article" date="2012" name="Science">
        <title>Fermentation, hydrogen, and sulfur metabolism in multiple uncultivated bacterial phyla.</title>
        <authorList>
            <person name="Wrighton K.C."/>
            <person name="Thomas B.C."/>
            <person name="Sharon I."/>
            <person name="Miller C.S."/>
            <person name="Castelle C.J."/>
            <person name="VerBerkmoes N.C."/>
            <person name="Wilkins M.J."/>
            <person name="Hettich R.L."/>
            <person name="Lipton M.S."/>
            <person name="Williams K.H."/>
            <person name="Long P.E."/>
            <person name="Banfield J.F."/>
        </authorList>
    </citation>
    <scope>NUCLEOTIDE SEQUENCE [LARGE SCALE GENOMIC DNA]</scope>
</reference>
<comment type="caution">
    <text evidence="2">The sequence shown here is derived from an EMBL/GenBank/DDBJ whole genome shotgun (WGS) entry which is preliminary data.</text>
</comment>
<organism evidence="2">
    <name type="scientific">uncultured bacterium</name>
    <name type="common">gcode 4</name>
    <dbReference type="NCBI Taxonomy" id="1234023"/>
    <lineage>
        <taxon>Bacteria</taxon>
        <taxon>environmental samples</taxon>
    </lineage>
</organism>
<dbReference type="PANTHER" id="PTHR32060:SF30">
    <property type="entry name" value="CARBOXY-TERMINAL PROCESSING PROTEASE CTPA"/>
    <property type="match status" value="1"/>
</dbReference>
<dbReference type="PANTHER" id="PTHR32060">
    <property type="entry name" value="TAIL-SPECIFIC PROTEASE"/>
    <property type="match status" value="1"/>
</dbReference>
<evidence type="ECO:0000313" key="2">
    <source>
        <dbReference type="EMBL" id="EKD44615.1"/>
    </source>
</evidence>
<dbReference type="AlphaFoldDB" id="K1YNV1"/>
<gene>
    <name evidence="2" type="ORF">ACD_71C00075G0001</name>
</gene>
<keyword evidence="2" id="KW-0645">Protease</keyword>